<gene>
    <name evidence="1" type="ORF">C3928_00690</name>
</gene>
<protein>
    <submittedName>
        <fullName evidence="1">Uncharacterized protein</fullName>
    </submittedName>
</protein>
<comment type="caution">
    <text evidence="1">The sequence shown here is derived from an EMBL/GenBank/DDBJ whole genome shotgun (WGS) entry which is preliminary data.</text>
</comment>
<proteinExistence type="predicted"/>
<dbReference type="Gene3D" id="3.30.2430.10">
    <property type="entry name" value="phosphothreonine lyase"/>
    <property type="match status" value="1"/>
</dbReference>
<dbReference type="Proteomes" id="UP000239239">
    <property type="component" value="Unassembled WGS sequence"/>
</dbReference>
<dbReference type="AlphaFoldDB" id="A0A2S6F9C8"/>
<sequence>MSTESSQYNYEALTVESDKKTIENAFSANQNEKFKVKNSTFVVFSDKGLDDKAHQEMESNWKIHLSIAPEDIGKAWDLAYPLLHDKAAQFKVVDMTRAVAAKERNMQQLDTVKHEKEVFIQKYKDGELNLDQLKQQAGALTHGREEWEPHATDAKKLYEFLLQKHDERIQKCENLVKENDRIIQGMQITIYIPPGQEQEMYKLAKEIEQKFQENNIKKGTIYPTDNPLGDYASYRHPGLEYQDAVAIDNYNPDNVDDPLLQISIDNKINSLKELWSQKGNDLGHQNLIKDSITLLETVKSAYQNNEIPPKQAMKIAEASYQVAAQPTIENVNKFKNVESGMRNDSSVPLNVKTAMDKFLGSVYKFFGNLFNKESWKQKGDDILRKVEDTEKFKSDFKQFKSKISDFKAGKENLKDFDVNEEKAPLMPIKLN</sequence>
<evidence type="ECO:0000313" key="2">
    <source>
        <dbReference type="Proteomes" id="UP000239239"/>
    </source>
</evidence>
<reference evidence="1 2" key="1">
    <citation type="submission" date="2018-02" db="EMBL/GenBank/DDBJ databases">
        <title>Draft genome sequences of four Legionella pneumophila clinical strains isolated in Ontario.</title>
        <authorList>
            <person name="Fortuna A."/>
            <person name="Ramnarine R."/>
            <person name="Li A."/>
            <person name="Frantz C."/>
            <person name="Mallo G."/>
        </authorList>
    </citation>
    <scope>NUCLEOTIDE SEQUENCE [LARGE SCALE GENOMIC DNA]</scope>
    <source>
        <strain evidence="1 2">LG61</strain>
    </source>
</reference>
<dbReference type="EMBL" id="PQWY01000001">
    <property type="protein sequence ID" value="PPK34037.1"/>
    <property type="molecule type" value="Genomic_DNA"/>
</dbReference>
<accession>A0A2S6F9C8</accession>
<dbReference type="RefSeq" id="WP_027228615.1">
    <property type="nucleotide sequence ID" value="NZ_CP017601.1"/>
</dbReference>
<dbReference type="InterPro" id="IPR038498">
    <property type="entry name" value="OspF/SpvC_sf"/>
</dbReference>
<evidence type="ECO:0000313" key="1">
    <source>
        <dbReference type="EMBL" id="PPK34037.1"/>
    </source>
</evidence>
<name>A0A2S6F9C8_LEGPN</name>
<organism evidence="1 2">
    <name type="scientific">Legionella pneumophila</name>
    <dbReference type="NCBI Taxonomy" id="446"/>
    <lineage>
        <taxon>Bacteria</taxon>
        <taxon>Pseudomonadati</taxon>
        <taxon>Pseudomonadota</taxon>
        <taxon>Gammaproteobacteria</taxon>
        <taxon>Legionellales</taxon>
        <taxon>Legionellaceae</taxon>
        <taxon>Legionella</taxon>
    </lineage>
</organism>